<dbReference type="Proteomes" id="UP000254601">
    <property type="component" value="Unassembled WGS sequence"/>
</dbReference>
<evidence type="ECO:0000256" key="7">
    <source>
        <dbReference type="RuleBase" id="RU003869"/>
    </source>
</evidence>
<keyword evidence="5 6" id="KW-0687">Ribonucleoprotein</keyword>
<dbReference type="NCBIfam" id="TIGR03654">
    <property type="entry name" value="L6_bact"/>
    <property type="match status" value="1"/>
</dbReference>
<dbReference type="GO" id="GO:0019843">
    <property type="term" value="F:rRNA binding"/>
    <property type="evidence" value="ECO:0007669"/>
    <property type="project" value="UniProtKB-UniRule"/>
</dbReference>
<dbReference type="InterPro" id="IPR019906">
    <property type="entry name" value="Ribosomal_uL6_bac-type"/>
</dbReference>
<dbReference type="FunFam" id="3.90.930.12:FF:000001">
    <property type="entry name" value="50S ribosomal protein L6"/>
    <property type="match status" value="1"/>
</dbReference>
<evidence type="ECO:0000256" key="5">
    <source>
        <dbReference type="ARBA" id="ARBA00023274"/>
    </source>
</evidence>
<dbReference type="PANTHER" id="PTHR11655">
    <property type="entry name" value="60S/50S RIBOSOMAL PROTEIN L6/L9"/>
    <property type="match status" value="1"/>
</dbReference>
<dbReference type="PANTHER" id="PTHR11655:SF14">
    <property type="entry name" value="LARGE RIBOSOMAL SUBUNIT PROTEIN UL6M"/>
    <property type="match status" value="1"/>
</dbReference>
<evidence type="ECO:0000313" key="10">
    <source>
        <dbReference type="EMBL" id="SUO94726.1"/>
    </source>
</evidence>
<organism evidence="10 11">
    <name type="scientific">Suttonella ornithocola</name>
    <dbReference type="NCBI Taxonomy" id="279832"/>
    <lineage>
        <taxon>Bacteria</taxon>
        <taxon>Pseudomonadati</taxon>
        <taxon>Pseudomonadota</taxon>
        <taxon>Gammaproteobacteria</taxon>
        <taxon>Cardiobacteriales</taxon>
        <taxon>Cardiobacteriaceae</taxon>
        <taxon>Suttonella</taxon>
    </lineage>
</organism>
<dbReference type="HAMAP" id="MF_01365_B">
    <property type="entry name" value="Ribosomal_uL6_B"/>
    <property type="match status" value="1"/>
</dbReference>
<evidence type="ECO:0000256" key="1">
    <source>
        <dbReference type="ARBA" id="ARBA00009356"/>
    </source>
</evidence>
<evidence type="ECO:0000259" key="9">
    <source>
        <dbReference type="Pfam" id="PF00347"/>
    </source>
</evidence>
<dbReference type="PRINTS" id="PR00059">
    <property type="entry name" value="RIBOSOMALL6"/>
</dbReference>
<dbReference type="SUPFAM" id="SSF56053">
    <property type="entry name" value="Ribosomal protein L6"/>
    <property type="match status" value="2"/>
</dbReference>
<evidence type="ECO:0000313" key="11">
    <source>
        <dbReference type="Proteomes" id="UP000254601"/>
    </source>
</evidence>
<dbReference type="PROSITE" id="PS00525">
    <property type="entry name" value="RIBOSOMAL_L6_1"/>
    <property type="match status" value="1"/>
</dbReference>
<dbReference type="GO" id="GO:0002181">
    <property type="term" value="P:cytoplasmic translation"/>
    <property type="evidence" value="ECO:0007669"/>
    <property type="project" value="TreeGrafter"/>
</dbReference>
<accession>A0A380MRR0</accession>
<dbReference type="RefSeq" id="WP_072575403.1">
    <property type="nucleotide sequence ID" value="NZ_LWHB01000003.1"/>
</dbReference>
<dbReference type="Pfam" id="PF00347">
    <property type="entry name" value="Ribosomal_L6"/>
    <property type="match status" value="2"/>
</dbReference>
<evidence type="ECO:0000256" key="6">
    <source>
        <dbReference type="HAMAP-Rule" id="MF_01365"/>
    </source>
</evidence>
<comment type="subunit">
    <text evidence="6">Part of the 50S ribosomal subunit.</text>
</comment>
<dbReference type="InterPro" id="IPR020040">
    <property type="entry name" value="Ribosomal_uL6_a/b-dom"/>
</dbReference>
<dbReference type="EMBL" id="UHIC01000001">
    <property type="protein sequence ID" value="SUO94726.1"/>
    <property type="molecule type" value="Genomic_DNA"/>
</dbReference>
<comment type="function">
    <text evidence="6 8">This protein binds to the 23S rRNA, and is important in its secondary structure. It is located near the subunit interface in the base of the L7/L12 stalk, and near the tRNA binding site of the peptidyltransferase center.</text>
</comment>
<keyword evidence="2 6" id="KW-0699">rRNA-binding</keyword>
<dbReference type="OrthoDB" id="9805007at2"/>
<feature type="domain" description="Large ribosomal subunit protein uL6 alpha-beta" evidence="9">
    <location>
        <begin position="90"/>
        <end position="164"/>
    </location>
</feature>
<feature type="domain" description="Large ribosomal subunit protein uL6 alpha-beta" evidence="9">
    <location>
        <begin position="11"/>
        <end position="82"/>
    </location>
</feature>
<comment type="similarity">
    <text evidence="1 6 7">Belongs to the universal ribosomal protein uL6 family.</text>
</comment>
<dbReference type="PIRSF" id="PIRSF002162">
    <property type="entry name" value="Ribosomal_L6"/>
    <property type="match status" value="1"/>
</dbReference>
<name>A0A380MRR0_9GAMM</name>
<dbReference type="InterPro" id="IPR036789">
    <property type="entry name" value="Ribosomal_uL6-like_a/b-dom_sf"/>
</dbReference>
<reference evidence="10 11" key="1">
    <citation type="submission" date="2018-06" db="EMBL/GenBank/DDBJ databases">
        <authorList>
            <consortium name="Pathogen Informatics"/>
            <person name="Doyle S."/>
        </authorList>
    </citation>
    <scope>NUCLEOTIDE SEQUENCE [LARGE SCALE GENOMIC DNA]</scope>
    <source>
        <strain evidence="10 11">NCTC13337</strain>
    </source>
</reference>
<dbReference type="InterPro" id="IPR000702">
    <property type="entry name" value="Ribosomal_uL6-like"/>
</dbReference>
<evidence type="ECO:0000256" key="4">
    <source>
        <dbReference type="ARBA" id="ARBA00022980"/>
    </source>
</evidence>
<dbReference type="InterPro" id="IPR002358">
    <property type="entry name" value="Ribosomal_uL6_CS"/>
</dbReference>
<keyword evidence="4 6" id="KW-0689">Ribosomal protein</keyword>
<dbReference type="GO" id="GO:0003735">
    <property type="term" value="F:structural constituent of ribosome"/>
    <property type="evidence" value="ECO:0007669"/>
    <property type="project" value="UniProtKB-UniRule"/>
</dbReference>
<evidence type="ECO:0000256" key="2">
    <source>
        <dbReference type="ARBA" id="ARBA00022730"/>
    </source>
</evidence>
<dbReference type="Gene3D" id="3.90.930.12">
    <property type="entry name" value="Ribosomal protein L6, alpha-beta domain"/>
    <property type="match status" value="2"/>
</dbReference>
<keyword evidence="11" id="KW-1185">Reference proteome</keyword>
<proteinExistence type="inferred from homology"/>
<keyword evidence="3 6" id="KW-0694">RNA-binding</keyword>
<dbReference type="AlphaFoldDB" id="A0A380MRR0"/>
<dbReference type="GO" id="GO:0022625">
    <property type="term" value="C:cytosolic large ribosomal subunit"/>
    <property type="evidence" value="ECO:0007669"/>
    <property type="project" value="UniProtKB-UniRule"/>
</dbReference>
<gene>
    <name evidence="6 10" type="primary">rplF</name>
    <name evidence="10" type="ORF">NCTC13337_00902</name>
</gene>
<sequence length="177" mass="19345">MSRVGKQPVSIPNGVNVSIADKKVSIKGSKGQLELDLHPFTRIEENDGKLLIKPEQETAAHWAMTGTMRALVNNMVIGVSEGFEKKLQLIGVGYRAQAQGQKVNLSLGFSHPIEFSVPQGITVETPSQTEILVKGSDKQLVGEVAAKIRAYRPPEPYKGKGVRYANEHVAMKEAKKK</sequence>
<evidence type="ECO:0000256" key="3">
    <source>
        <dbReference type="ARBA" id="ARBA00022884"/>
    </source>
</evidence>
<dbReference type="FunFam" id="3.90.930.12:FF:000002">
    <property type="entry name" value="50S ribosomal protein L6"/>
    <property type="match status" value="1"/>
</dbReference>
<protein>
    <recommendedName>
        <fullName evidence="6">Large ribosomal subunit protein uL6</fullName>
    </recommendedName>
</protein>
<evidence type="ECO:0000256" key="8">
    <source>
        <dbReference type="RuleBase" id="RU003870"/>
    </source>
</evidence>